<accession>F2AU26</accession>
<dbReference type="EMBL" id="AFAR01000171">
    <property type="protein sequence ID" value="EGF26817.1"/>
    <property type="molecule type" value="Genomic_DNA"/>
</dbReference>
<comment type="caution">
    <text evidence="1">The sequence shown here is derived from an EMBL/GenBank/DDBJ whole genome shotgun (WGS) entry which is preliminary data.</text>
</comment>
<dbReference type="RefSeq" id="WP_007327137.1">
    <property type="nucleotide sequence ID" value="NZ_AFAR01000171.1"/>
</dbReference>
<dbReference type="Pfam" id="PF07618">
    <property type="entry name" value="DUF1580"/>
    <property type="match status" value="1"/>
</dbReference>
<reference evidence="1 2" key="1">
    <citation type="journal article" date="2013" name="Mar. Genomics">
        <title>Expression of sulfatases in Rhodopirellula baltica and the diversity of sulfatases in the genus Rhodopirellula.</title>
        <authorList>
            <person name="Wegner C.E."/>
            <person name="Richter-Heitmann T."/>
            <person name="Klindworth A."/>
            <person name="Klockow C."/>
            <person name="Richter M."/>
            <person name="Achstetter T."/>
            <person name="Glockner F.O."/>
            <person name="Harder J."/>
        </authorList>
    </citation>
    <scope>NUCLEOTIDE SEQUENCE [LARGE SCALE GENOMIC DNA]</scope>
    <source>
        <strain evidence="1 2">WH47</strain>
    </source>
</reference>
<organism evidence="1 2">
    <name type="scientific">Rhodopirellula baltica WH47</name>
    <dbReference type="NCBI Taxonomy" id="991778"/>
    <lineage>
        <taxon>Bacteria</taxon>
        <taxon>Pseudomonadati</taxon>
        <taxon>Planctomycetota</taxon>
        <taxon>Planctomycetia</taxon>
        <taxon>Pirellulales</taxon>
        <taxon>Pirellulaceae</taxon>
        <taxon>Rhodopirellula</taxon>
    </lineage>
</organism>
<gene>
    <name evidence="1" type="ORF">RBWH47_04990</name>
</gene>
<proteinExistence type="predicted"/>
<evidence type="ECO:0000313" key="2">
    <source>
        <dbReference type="Proteomes" id="UP000006222"/>
    </source>
</evidence>
<dbReference type="InterPro" id="IPR011474">
    <property type="entry name" value="DUF1580"/>
</dbReference>
<protein>
    <submittedName>
        <fullName evidence="1">Protein containing DUF1580</fullName>
    </submittedName>
</protein>
<evidence type="ECO:0000313" key="1">
    <source>
        <dbReference type="EMBL" id="EGF26817.1"/>
    </source>
</evidence>
<name>F2AU26_RHOBT</name>
<dbReference type="PATRIC" id="fig|991778.3.peg.3425"/>
<dbReference type="Proteomes" id="UP000006222">
    <property type="component" value="Unassembled WGS sequence"/>
</dbReference>
<dbReference type="AlphaFoldDB" id="F2AU26"/>
<sequence length="96" mass="10728">MQSDPLLPLLDAIEQTTGYRPHPSTAMRWCLKANKHGNVLESWMIGGRRMTSVEAVQRYNEANTRRSSHCHGIQQAPVNLPAAHHSAMQALQQEGL</sequence>